<feature type="domain" description="Peptidase M24 C-terminal" evidence="6">
    <location>
        <begin position="551"/>
        <end position="611"/>
    </location>
</feature>
<comment type="similarity">
    <text evidence="1">Belongs to the peptidase M24B family.</text>
</comment>
<dbReference type="EC" id="3.4.11.-" evidence="7"/>
<dbReference type="InterPro" id="IPR036005">
    <property type="entry name" value="Creatinase/aminopeptidase-like"/>
</dbReference>
<evidence type="ECO:0000256" key="3">
    <source>
        <dbReference type="ARBA" id="ARBA00022801"/>
    </source>
</evidence>
<evidence type="ECO:0000259" key="5">
    <source>
        <dbReference type="Pfam" id="PF01321"/>
    </source>
</evidence>
<feature type="domain" description="Creatinase N-terminal" evidence="5">
    <location>
        <begin position="25"/>
        <end position="153"/>
    </location>
</feature>
<organism evidence="7 8">
    <name type="scientific">Hohaiivirga grylli</name>
    <dbReference type="NCBI Taxonomy" id="3133970"/>
    <lineage>
        <taxon>Bacteria</taxon>
        <taxon>Pseudomonadati</taxon>
        <taxon>Pseudomonadota</taxon>
        <taxon>Alphaproteobacteria</taxon>
        <taxon>Hyphomicrobiales</taxon>
        <taxon>Methylobacteriaceae</taxon>
        <taxon>Hohaiivirga</taxon>
    </lineage>
</organism>
<dbReference type="Pfam" id="PF16188">
    <property type="entry name" value="Peptidase_M24_C"/>
    <property type="match status" value="1"/>
</dbReference>
<protein>
    <submittedName>
        <fullName evidence="7">Aminopeptidase P family protein</fullName>
        <ecNumber evidence="7">3.4.11.-</ecNumber>
    </submittedName>
</protein>
<dbReference type="InterPro" id="IPR029149">
    <property type="entry name" value="Creatin/AminoP/Spt16_N"/>
</dbReference>
<dbReference type="EMBL" id="JBBYXI010000003">
    <property type="protein sequence ID" value="MEN3931332.1"/>
    <property type="molecule type" value="Genomic_DNA"/>
</dbReference>
<dbReference type="Gene3D" id="3.40.350.10">
    <property type="entry name" value="Creatinase/prolidase N-terminal domain"/>
    <property type="match status" value="2"/>
</dbReference>
<dbReference type="SUPFAM" id="SSF53092">
    <property type="entry name" value="Creatinase/prolidase N-terminal domain"/>
    <property type="match status" value="2"/>
</dbReference>
<dbReference type="SUPFAM" id="SSF55920">
    <property type="entry name" value="Creatinase/aminopeptidase"/>
    <property type="match status" value="1"/>
</dbReference>
<proteinExistence type="inferred from homology"/>
<evidence type="ECO:0000313" key="7">
    <source>
        <dbReference type="EMBL" id="MEN3931332.1"/>
    </source>
</evidence>
<gene>
    <name evidence="7" type="ORF">WJT86_09710</name>
</gene>
<dbReference type="PANTHER" id="PTHR43763">
    <property type="entry name" value="XAA-PRO AMINOPEPTIDASE 1"/>
    <property type="match status" value="1"/>
</dbReference>
<dbReference type="Gene3D" id="3.90.230.10">
    <property type="entry name" value="Creatinase/methionine aminopeptidase superfamily"/>
    <property type="match status" value="1"/>
</dbReference>
<dbReference type="Pfam" id="PF00557">
    <property type="entry name" value="Peptidase_M24"/>
    <property type="match status" value="1"/>
</dbReference>
<keyword evidence="7" id="KW-0031">Aminopeptidase</keyword>
<dbReference type="PANTHER" id="PTHR43763:SF6">
    <property type="entry name" value="XAA-PRO AMINOPEPTIDASE 1"/>
    <property type="match status" value="1"/>
</dbReference>
<keyword evidence="8" id="KW-1185">Reference proteome</keyword>
<dbReference type="Pfam" id="PF16189">
    <property type="entry name" value="Creatinase_N_2"/>
    <property type="match status" value="1"/>
</dbReference>
<dbReference type="Proteomes" id="UP001418637">
    <property type="component" value="Unassembled WGS sequence"/>
</dbReference>
<accession>A0ABV0BK16</accession>
<keyword evidence="7" id="KW-0645">Protease</keyword>
<name>A0ABV0BK16_9HYPH</name>
<dbReference type="InterPro" id="IPR033740">
    <property type="entry name" value="Pept_M24B"/>
</dbReference>
<dbReference type="InterPro" id="IPR000994">
    <property type="entry name" value="Pept_M24"/>
</dbReference>
<sequence>MSSQFPAAHFQSFSSSSDSSKSALRIEALREWLKQNGVDGVIIPRSDEHQSEYVPKNCERLSWLTGFTGSAGNAVILDDKAAIIVDGRYTIQAAQQVDQSVITVIQLAEMTAEQWISANLTAGKTFAYDPWLLTKDASKRLEAAVKKAGGRLVTLTSNPVDQIWDDRPAAPNTPVTIHPMIYAGESASDKLTRIQAYLTEAKLDCLIISDPHNLAWTFNIRGGDVPHTPLSLGYAFIPASGKAQLFISSSKISKEVHQELSALASISEPDALLKAIDQLGQHNALVRIDAATGAIALSQRLEAAGGIADVSSDPVTLMKAIKNTTEIAGSRAAHKRDGVALTRFLHWLSTTAPSGNLTEIDTINALESFRRDTGCLKDVSFTTIAGAGAHAALPHYRVSSESDQPLRMNEIYLVDSGAQYEDGTTDITRTLIIGKPTAEMKDRYTRVLKGHIAIACAVFPAGTSGAQIDMLARQPLWEAGLDFDHGTGHGIGSYLSVHEGPQRLAKTGTTPLEAGMILSNEPGYYKVDAFGIRIENLILVEERTITGAERPMLGFETLSFAPIDLALVEASLLTEQEKAWLNGYHDRVREIVGPELEKETRAWLEEVTADI</sequence>
<evidence type="ECO:0000313" key="8">
    <source>
        <dbReference type="Proteomes" id="UP001418637"/>
    </source>
</evidence>
<dbReference type="Pfam" id="PF01321">
    <property type="entry name" value="Creatinase_N"/>
    <property type="match status" value="1"/>
</dbReference>
<dbReference type="InterPro" id="IPR050422">
    <property type="entry name" value="X-Pro_aminopeptidase_P"/>
</dbReference>
<keyword evidence="2" id="KW-0479">Metal-binding</keyword>
<reference evidence="7 8" key="1">
    <citation type="submission" date="2024-04" db="EMBL/GenBank/DDBJ databases">
        <title>A novel species isolated from cricket.</title>
        <authorList>
            <person name="Wang H.-C."/>
        </authorList>
    </citation>
    <scope>NUCLEOTIDE SEQUENCE [LARGE SCALE GENOMIC DNA]</scope>
    <source>
        <strain evidence="7 8">WL0021</strain>
    </source>
</reference>
<keyword evidence="3 7" id="KW-0378">Hydrolase</keyword>
<dbReference type="InterPro" id="IPR000587">
    <property type="entry name" value="Creatinase_N"/>
</dbReference>
<evidence type="ECO:0000256" key="2">
    <source>
        <dbReference type="ARBA" id="ARBA00022723"/>
    </source>
</evidence>
<dbReference type="InterPro" id="IPR032416">
    <property type="entry name" value="Peptidase_M24_C"/>
</dbReference>
<dbReference type="CDD" id="cd01085">
    <property type="entry name" value="APP"/>
    <property type="match status" value="1"/>
</dbReference>
<evidence type="ECO:0000259" key="6">
    <source>
        <dbReference type="Pfam" id="PF16188"/>
    </source>
</evidence>
<dbReference type="GO" id="GO:0004177">
    <property type="term" value="F:aminopeptidase activity"/>
    <property type="evidence" value="ECO:0007669"/>
    <property type="project" value="UniProtKB-KW"/>
</dbReference>
<comment type="caution">
    <text evidence="7">The sequence shown here is derived from an EMBL/GenBank/DDBJ whole genome shotgun (WGS) entry which is preliminary data.</text>
</comment>
<feature type="domain" description="Peptidase M24" evidence="4">
    <location>
        <begin position="331"/>
        <end position="542"/>
    </location>
</feature>
<evidence type="ECO:0000259" key="4">
    <source>
        <dbReference type="Pfam" id="PF00557"/>
    </source>
</evidence>
<dbReference type="RefSeq" id="WP_346337364.1">
    <property type="nucleotide sequence ID" value="NZ_JBBYXI010000003.1"/>
</dbReference>
<evidence type="ECO:0000256" key="1">
    <source>
        <dbReference type="ARBA" id="ARBA00008766"/>
    </source>
</evidence>